<keyword evidence="1" id="KW-1133">Transmembrane helix</keyword>
<dbReference type="AlphaFoldDB" id="A0A818UZF0"/>
<evidence type="ECO:0000313" key="2">
    <source>
        <dbReference type="EMBL" id="CAF1127313.1"/>
    </source>
</evidence>
<organism evidence="3 4">
    <name type="scientific">Adineta steineri</name>
    <dbReference type="NCBI Taxonomy" id="433720"/>
    <lineage>
        <taxon>Eukaryota</taxon>
        <taxon>Metazoa</taxon>
        <taxon>Spiralia</taxon>
        <taxon>Gnathifera</taxon>
        <taxon>Rotifera</taxon>
        <taxon>Eurotatoria</taxon>
        <taxon>Bdelloidea</taxon>
        <taxon>Adinetida</taxon>
        <taxon>Adinetidae</taxon>
        <taxon>Adineta</taxon>
    </lineage>
</organism>
<feature type="transmembrane region" description="Helical" evidence="1">
    <location>
        <begin position="54"/>
        <end position="80"/>
    </location>
</feature>
<dbReference type="EMBL" id="CAJNOE010000295">
    <property type="protein sequence ID" value="CAF1127313.1"/>
    <property type="molecule type" value="Genomic_DNA"/>
</dbReference>
<accession>A0A818UZF0</accession>
<protein>
    <submittedName>
        <fullName evidence="3">Uncharacterized protein</fullName>
    </submittedName>
</protein>
<reference evidence="3" key="1">
    <citation type="submission" date="2021-02" db="EMBL/GenBank/DDBJ databases">
        <authorList>
            <person name="Nowell W R."/>
        </authorList>
    </citation>
    <scope>NUCLEOTIDE SEQUENCE</scope>
</reference>
<evidence type="ECO:0000313" key="4">
    <source>
        <dbReference type="Proteomes" id="UP000663868"/>
    </source>
</evidence>
<proteinExistence type="predicted"/>
<dbReference type="Proteomes" id="UP000663860">
    <property type="component" value="Unassembled WGS sequence"/>
</dbReference>
<gene>
    <name evidence="2" type="ORF">IZO911_LOCUS24488</name>
    <name evidence="3" type="ORF">KXQ929_LOCUS11344</name>
</gene>
<name>A0A818UZF0_9BILA</name>
<keyword evidence="1" id="KW-0472">Membrane</keyword>
<dbReference type="Proteomes" id="UP000663868">
    <property type="component" value="Unassembled WGS sequence"/>
</dbReference>
<keyword evidence="1" id="KW-0812">Transmembrane</keyword>
<comment type="caution">
    <text evidence="3">The sequence shown here is derived from an EMBL/GenBank/DDBJ whole genome shotgun (WGS) entry which is preliminary data.</text>
</comment>
<evidence type="ECO:0000313" key="3">
    <source>
        <dbReference type="EMBL" id="CAF3705330.1"/>
    </source>
</evidence>
<sequence>MNDLSENIDLDGSFDFSSTDEIKEQSQLVYNSTVNGTLRSLEKDFDPNNDTMRLLFITIAIIIVLICITISTILFICICLNRRRNSKREEKHDQLLPSERFEKIPDNRKSLINSSKQNTNPNVPFNSTQQSIKKTLSSSSSINPNEKIQIGPYYYDNLDDIPFIDESRPTSFIDVTRV</sequence>
<dbReference type="EMBL" id="CAJOBB010000557">
    <property type="protein sequence ID" value="CAF3705330.1"/>
    <property type="molecule type" value="Genomic_DNA"/>
</dbReference>
<evidence type="ECO:0000256" key="1">
    <source>
        <dbReference type="SAM" id="Phobius"/>
    </source>
</evidence>